<proteinExistence type="predicted"/>
<sequence>MDDSVAVRGTRVHTGEVRSLVWNGDDLLDPVGGWRRWSPDGTEHRRARRPYGRSYDRAVTSPSGRWTVVYAERGTKGLLLDGRRPVRELRRDDYRASQFDYPVGLGMLADGREVLVHCPERFSRLRIEDVATGECLATGSGEPMSSLFHSRPAVSPGGRWMLSAGWVWTPAGVCPVYDLNRALADSSVLDGRGLVPHWPLTDAEVDSACWLDGDRVALVTGDFGGEPDEDDEEDDDIDLGRHQLGVRSLSSATWLYRHDLPGPVGTILGCGDAVLALYGHPRLFDIRTGGLVAEWPELAMSRRQGAYGGDPGDSPVTAVHPDGTRVALAVEDGIAVIRVR</sequence>
<gene>
    <name evidence="1" type="ORF">GCM10011583_08750</name>
</gene>
<protein>
    <submittedName>
        <fullName evidence="1">Uncharacterized protein</fullName>
    </submittedName>
</protein>
<dbReference type="RefSeq" id="WP_189105914.1">
    <property type="nucleotide sequence ID" value="NZ_BMMV01000002.1"/>
</dbReference>
<dbReference type="EMBL" id="BMMV01000002">
    <property type="protein sequence ID" value="GGJ79420.1"/>
    <property type="molecule type" value="Genomic_DNA"/>
</dbReference>
<comment type="caution">
    <text evidence="1">The sequence shown here is derived from an EMBL/GenBank/DDBJ whole genome shotgun (WGS) entry which is preliminary data.</text>
</comment>
<dbReference type="Proteomes" id="UP000660265">
    <property type="component" value="Unassembled WGS sequence"/>
</dbReference>
<evidence type="ECO:0000313" key="2">
    <source>
        <dbReference type="Proteomes" id="UP000660265"/>
    </source>
</evidence>
<evidence type="ECO:0000313" key="1">
    <source>
        <dbReference type="EMBL" id="GGJ79420.1"/>
    </source>
</evidence>
<reference evidence="2" key="1">
    <citation type="journal article" date="2019" name="Int. J. Syst. Evol. Microbiol.">
        <title>The Global Catalogue of Microorganisms (GCM) 10K type strain sequencing project: providing services to taxonomists for standard genome sequencing and annotation.</title>
        <authorList>
            <consortium name="The Broad Institute Genomics Platform"/>
            <consortium name="The Broad Institute Genome Sequencing Center for Infectious Disease"/>
            <person name="Wu L."/>
            <person name="Ma J."/>
        </authorList>
    </citation>
    <scope>NUCLEOTIDE SEQUENCE [LARGE SCALE GENOMIC DNA]</scope>
    <source>
        <strain evidence="2">CGMCC 4.7275</strain>
    </source>
</reference>
<organism evidence="1 2">
    <name type="scientific">Streptomyces camponoticapitis</name>
    <dbReference type="NCBI Taxonomy" id="1616125"/>
    <lineage>
        <taxon>Bacteria</taxon>
        <taxon>Bacillati</taxon>
        <taxon>Actinomycetota</taxon>
        <taxon>Actinomycetes</taxon>
        <taxon>Kitasatosporales</taxon>
        <taxon>Streptomycetaceae</taxon>
        <taxon>Streptomyces</taxon>
    </lineage>
</organism>
<keyword evidence="2" id="KW-1185">Reference proteome</keyword>
<accession>A0ABQ2E0E5</accession>
<name>A0ABQ2E0E5_9ACTN</name>
<dbReference type="SUPFAM" id="SSF50969">
    <property type="entry name" value="YVTN repeat-like/Quinoprotein amine dehydrogenase"/>
    <property type="match status" value="1"/>
</dbReference>
<dbReference type="InterPro" id="IPR011044">
    <property type="entry name" value="Quino_amine_DH_bsu"/>
</dbReference>